<feature type="compositionally biased region" description="Polar residues" evidence="1">
    <location>
        <begin position="96"/>
        <end position="112"/>
    </location>
</feature>
<feature type="chain" id="PRO_5013382618" description="Outer membrane protein beta-barrel domain-containing protein" evidence="2">
    <location>
        <begin position="33"/>
        <end position="271"/>
    </location>
</feature>
<gene>
    <name evidence="3" type="ORF">SAMN05660971_00406</name>
</gene>
<dbReference type="Proteomes" id="UP000184123">
    <property type="component" value="Unassembled WGS sequence"/>
</dbReference>
<proteinExistence type="predicted"/>
<keyword evidence="2" id="KW-0732">Signal</keyword>
<name>A0A1M7A8W6_9GAMM</name>
<reference evidence="3 4" key="1">
    <citation type="submission" date="2016-11" db="EMBL/GenBank/DDBJ databases">
        <authorList>
            <person name="Jaros S."/>
            <person name="Januszkiewicz K."/>
            <person name="Wedrychowicz H."/>
        </authorList>
    </citation>
    <scope>NUCLEOTIDE SEQUENCE [LARGE SCALE GENOMIC DNA]</scope>
    <source>
        <strain evidence="3 4">DSM 4740</strain>
    </source>
</reference>
<evidence type="ECO:0000313" key="3">
    <source>
        <dbReference type="EMBL" id="SHL39078.1"/>
    </source>
</evidence>
<organism evidence="3 4">
    <name type="scientific">Halomonas cupida</name>
    <dbReference type="NCBI Taxonomy" id="44933"/>
    <lineage>
        <taxon>Bacteria</taxon>
        <taxon>Pseudomonadati</taxon>
        <taxon>Pseudomonadota</taxon>
        <taxon>Gammaproteobacteria</taxon>
        <taxon>Oceanospirillales</taxon>
        <taxon>Halomonadaceae</taxon>
        <taxon>Halomonas</taxon>
    </lineage>
</organism>
<dbReference type="STRING" id="44933.SAMN05660971_00406"/>
<dbReference type="Gene3D" id="2.40.160.20">
    <property type="match status" value="1"/>
</dbReference>
<dbReference type="InterPro" id="IPR011250">
    <property type="entry name" value="OMP/PagP_B-barrel"/>
</dbReference>
<dbReference type="AlphaFoldDB" id="A0A1M7A8W6"/>
<evidence type="ECO:0000313" key="4">
    <source>
        <dbReference type="Proteomes" id="UP000184123"/>
    </source>
</evidence>
<feature type="signal peptide" evidence="2">
    <location>
        <begin position="1"/>
        <end position="32"/>
    </location>
</feature>
<protein>
    <recommendedName>
        <fullName evidence="5">Outer membrane protein beta-barrel domain-containing protein</fullName>
    </recommendedName>
</protein>
<feature type="compositionally biased region" description="Polar residues" evidence="1">
    <location>
        <begin position="51"/>
        <end position="69"/>
    </location>
</feature>
<dbReference type="EMBL" id="FRCA01000001">
    <property type="protein sequence ID" value="SHL39078.1"/>
    <property type="molecule type" value="Genomic_DNA"/>
</dbReference>
<dbReference type="SUPFAM" id="SSF56925">
    <property type="entry name" value="OMPA-like"/>
    <property type="match status" value="1"/>
</dbReference>
<sequence>MLSPSLIRSSFGCSLLLTLSIASAMITTPATAAESVATSVEALPVETALAETTASPDNSAQGTDASQTGDPAEAEESTSPSSPPQGPAMDTERAENQATDFKPSSQRPAPSFSTLSQEIVRLDNGLLLQGDEVHTPDGYTSGFRLTAGFTPVPSDGLDLGAELRYRESNNVPTSVGGNHVQDVTSFGGSLIAGLRVGAFGLYGKTGYAQWSSDPVTGSQQIETSSGMARIQGFGARWLADDGWIGQLEMEEIDHPLLEHLNMVTASVHLPF</sequence>
<evidence type="ECO:0000256" key="2">
    <source>
        <dbReference type="SAM" id="SignalP"/>
    </source>
</evidence>
<accession>A0A1M7A8W6</accession>
<evidence type="ECO:0000256" key="1">
    <source>
        <dbReference type="SAM" id="MobiDB-lite"/>
    </source>
</evidence>
<feature type="region of interest" description="Disordered" evidence="1">
    <location>
        <begin position="51"/>
        <end position="112"/>
    </location>
</feature>
<evidence type="ECO:0008006" key="5">
    <source>
        <dbReference type="Google" id="ProtNLM"/>
    </source>
</evidence>